<gene>
    <name evidence="1" type="ORF">LVIROSA_LOCUS23793</name>
</gene>
<dbReference type="AlphaFoldDB" id="A0AAU9NHZ5"/>
<reference evidence="1 2" key="1">
    <citation type="submission" date="2022-01" db="EMBL/GenBank/DDBJ databases">
        <authorList>
            <person name="Xiong W."/>
            <person name="Schranz E."/>
        </authorList>
    </citation>
    <scope>NUCLEOTIDE SEQUENCE [LARGE SCALE GENOMIC DNA]</scope>
</reference>
<evidence type="ECO:0000313" key="2">
    <source>
        <dbReference type="Proteomes" id="UP001157418"/>
    </source>
</evidence>
<name>A0AAU9NHZ5_9ASTR</name>
<protein>
    <submittedName>
        <fullName evidence="1">Uncharacterized protein</fullName>
    </submittedName>
</protein>
<evidence type="ECO:0000313" key="1">
    <source>
        <dbReference type="EMBL" id="CAH1437464.1"/>
    </source>
</evidence>
<organism evidence="1 2">
    <name type="scientific">Lactuca virosa</name>
    <dbReference type="NCBI Taxonomy" id="75947"/>
    <lineage>
        <taxon>Eukaryota</taxon>
        <taxon>Viridiplantae</taxon>
        <taxon>Streptophyta</taxon>
        <taxon>Embryophyta</taxon>
        <taxon>Tracheophyta</taxon>
        <taxon>Spermatophyta</taxon>
        <taxon>Magnoliopsida</taxon>
        <taxon>eudicotyledons</taxon>
        <taxon>Gunneridae</taxon>
        <taxon>Pentapetalae</taxon>
        <taxon>asterids</taxon>
        <taxon>campanulids</taxon>
        <taxon>Asterales</taxon>
        <taxon>Asteraceae</taxon>
        <taxon>Cichorioideae</taxon>
        <taxon>Cichorieae</taxon>
        <taxon>Lactucinae</taxon>
        <taxon>Lactuca</taxon>
    </lineage>
</organism>
<sequence>MRKLIADKRVAFLPPFLPSAFIFLQSFCSFRRCFINLSFSFVFLQDDDKNASTLLFSESKLLLLVICTDFTSSASISNDLALKAFRDACTMRLYVI</sequence>
<proteinExistence type="predicted"/>
<accession>A0AAU9NHZ5</accession>
<keyword evidence="2" id="KW-1185">Reference proteome</keyword>
<comment type="caution">
    <text evidence="1">The sequence shown here is derived from an EMBL/GenBank/DDBJ whole genome shotgun (WGS) entry which is preliminary data.</text>
</comment>
<dbReference type="Proteomes" id="UP001157418">
    <property type="component" value="Unassembled WGS sequence"/>
</dbReference>
<dbReference type="EMBL" id="CAKMRJ010004445">
    <property type="protein sequence ID" value="CAH1437464.1"/>
    <property type="molecule type" value="Genomic_DNA"/>
</dbReference>